<protein>
    <submittedName>
        <fullName evidence="1">Uncharacterized protein</fullName>
    </submittedName>
</protein>
<dbReference type="EMBL" id="GEBQ01030476">
    <property type="protein sequence ID" value="JAT09501.1"/>
    <property type="molecule type" value="Transcribed_RNA"/>
</dbReference>
<sequence>DEVFMAAQEAVSAHRDSQDGHTQLYVLHHYPGETVEVENESEMVQDQGKRIRTKTNVKHSDRRKVNQFLRRKGKAYIGYKRSREGKVSYVAKGERKMGQTCTSNSCARSRLRSCDIITKDQRQELFTDYWENLNWNEKKEYVVNMVIKTSVNRRISGKGELSRRSGTLKYHFVIDGYKVQVCKKMFLNTLGIKDATVTYWLSKYGSGQQGDCV</sequence>
<reference evidence="1" key="1">
    <citation type="submission" date="2015-11" db="EMBL/GenBank/DDBJ databases">
        <title>De novo transcriptome assembly of four potential Pierce s Disease insect vectors from Arizona vineyards.</title>
        <authorList>
            <person name="Tassone E.E."/>
        </authorList>
    </citation>
    <scope>NUCLEOTIDE SEQUENCE</scope>
</reference>
<dbReference type="AlphaFoldDB" id="A0A1B6KDH8"/>
<evidence type="ECO:0000313" key="1">
    <source>
        <dbReference type="EMBL" id="JAT09501.1"/>
    </source>
</evidence>
<dbReference type="PANTHER" id="PTHR10773:SF19">
    <property type="match status" value="1"/>
</dbReference>
<gene>
    <name evidence="1" type="ORF">g.23730</name>
</gene>
<name>A0A1B6KDH8_9HEMI</name>
<dbReference type="PANTHER" id="PTHR10773">
    <property type="entry name" value="DNA-DIRECTED RNA POLYMERASES I, II, AND III SUBUNIT RPABC2"/>
    <property type="match status" value="1"/>
</dbReference>
<organism evidence="1">
    <name type="scientific">Graphocephala atropunctata</name>
    <dbReference type="NCBI Taxonomy" id="36148"/>
    <lineage>
        <taxon>Eukaryota</taxon>
        <taxon>Metazoa</taxon>
        <taxon>Ecdysozoa</taxon>
        <taxon>Arthropoda</taxon>
        <taxon>Hexapoda</taxon>
        <taxon>Insecta</taxon>
        <taxon>Pterygota</taxon>
        <taxon>Neoptera</taxon>
        <taxon>Paraneoptera</taxon>
        <taxon>Hemiptera</taxon>
        <taxon>Auchenorrhyncha</taxon>
        <taxon>Membracoidea</taxon>
        <taxon>Cicadellidae</taxon>
        <taxon>Cicadellinae</taxon>
        <taxon>Cicadellini</taxon>
        <taxon>Graphocephala</taxon>
    </lineage>
</organism>
<feature type="non-terminal residue" evidence="1">
    <location>
        <position position="1"/>
    </location>
</feature>
<proteinExistence type="predicted"/>
<accession>A0A1B6KDH8</accession>